<dbReference type="Proteomes" id="UP001338125">
    <property type="component" value="Unassembled WGS sequence"/>
</dbReference>
<dbReference type="InterPro" id="IPR001425">
    <property type="entry name" value="Arc/bac/fun_rhodopsins"/>
</dbReference>
<comment type="subcellular location">
    <subcellularLocation>
        <location evidence="1">Membrane</location>
        <topology evidence="1">Multi-pass membrane protein</topology>
    </subcellularLocation>
</comment>
<evidence type="ECO:0000256" key="3">
    <source>
        <dbReference type="ARBA" id="ARBA00022692"/>
    </source>
</evidence>
<keyword evidence="3 6" id="KW-0812">Transmembrane</keyword>
<feature type="transmembrane region" description="Helical" evidence="6">
    <location>
        <begin position="54"/>
        <end position="75"/>
    </location>
</feature>
<name>A0ABR0SYB0_9HYPO</name>
<evidence type="ECO:0000256" key="1">
    <source>
        <dbReference type="ARBA" id="ARBA00004141"/>
    </source>
</evidence>
<feature type="transmembrane region" description="Helical" evidence="6">
    <location>
        <begin position="160"/>
        <end position="183"/>
    </location>
</feature>
<gene>
    <name evidence="7" type="ORF">PT974_02096</name>
</gene>
<keyword evidence="8" id="KW-1185">Reference proteome</keyword>
<keyword evidence="5 6" id="KW-0472">Membrane</keyword>
<dbReference type="SUPFAM" id="SSF81321">
    <property type="entry name" value="Family A G protein-coupled receptor-like"/>
    <property type="match status" value="1"/>
</dbReference>
<dbReference type="Pfam" id="PF01036">
    <property type="entry name" value="Bac_rhodopsin"/>
    <property type="match status" value="1"/>
</dbReference>
<dbReference type="EMBL" id="JAVFKD010000002">
    <property type="protein sequence ID" value="KAK5996755.1"/>
    <property type="molecule type" value="Genomic_DNA"/>
</dbReference>
<feature type="transmembrane region" description="Helical" evidence="6">
    <location>
        <begin position="26"/>
        <end position="47"/>
    </location>
</feature>
<reference evidence="7 8" key="1">
    <citation type="submission" date="2024-01" db="EMBL/GenBank/DDBJ databases">
        <title>Complete genome of Cladobotryum mycophilum ATHUM6906.</title>
        <authorList>
            <person name="Christinaki A.C."/>
            <person name="Myridakis A.I."/>
            <person name="Kouvelis V.N."/>
        </authorList>
    </citation>
    <scope>NUCLEOTIDE SEQUENCE [LARGE SCALE GENOMIC DNA]</scope>
    <source>
        <strain evidence="7 8">ATHUM6906</strain>
    </source>
</reference>
<accession>A0ABR0SYB0</accession>
<dbReference type="PANTHER" id="PTHR28286">
    <property type="match status" value="1"/>
</dbReference>
<feature type="transmembrane region" description="Helical" evidence="6">
    <location>
        <begin position="134"/>
        <end position="154"/>
    </location>
</feature>
<comment type="similarity">
    <text evidence="2">Belongs to the archaeal/bacterial/fungal opsin family.</text>
</comment>
<protein>
    <recommendedName>
        <fullName evidence="9">Opsin</fullName>
    </recommendedName>
</protein>
<evidence type="ECO:0000256" key="4">
    <source>
        <dbReference type="ARBA" id="ARBA00022989"/>
    </source>
</evidence>
<evidence type="ECO:0008006" key="9">
    <source>
        <dbReference type="Google" id="ProtNLM"/>
    </source>
</evidence>
<evidence type="ECO:0000313" key="8">
    <source>
        <dbReference type="Proteomes" id="UP001338125"/>
    </source>
</evidence>
<sequence>MTTFAKRAITVHMDAADIMVTEWGKAFYWALTAIFAVSGTLFLYVALMTQNKRLPVFCHLSFLASYVLSMGYFAMAADLGWAAVEVEFVREAWSILGRNPTRQVFWIRYIAWLVATPLQNTQLFLLVSASIETTLLDTFFVFVVIATGLGGAVIPSSYKWGYYFYGAIACAGIGYLIAYHGYGLAAAKGGKLRQLYLLTSSAIGVVWFCYGLAWGLSEGGTLFLRTQRGSSTVYWI</sequence>
<comment type="caution">
    <text evidence="7">The sequence shown here is derived from an EMBL/GenBank/DDBJ whole genome shotgun (WGS) entry which is preliminary data.</text>
</comment>
<organism evidence="7 8">
    <name type="scientific">Cladobotryum mycophilum</name>
    <dbReference type="NCBI Taxonomy" id="491253"/>
    <lineage>
        <taxon>Eukaryota</taxon>
        <taxon>Fungi</taxon>
        <taxon>Dikarya</taxon>
        <taxon>Ascomycota</taxon>
        <taxon>Pezizomycotina</taxon>
        <taxon>Sordariomycetes</taxon>
        <taxon>Hypocreomycetidae</taxon>
        <taxon>Hypocreales</taxon>
        <taxon>Hypocreaceae</taxon>
        <taxon>Cladobotryum</taxon>
    </lineage>
</organism>
<evidence type="ECO:0000256" key="2">
    <source>
        <dbReference type="ARBA" id="ARBA00008130"/>
    </source>
</evidence>
<feature type="transmembrane region" description="Helical" evidence="6">
    <location>
        <begin position="106"/>
        <end position="127"/>
    </location>
</feature>
<proteinExistence type="inferred from homology"/>
<feature type="transmembrane region" description="Helical" evidence="6">
    <location>
        <begin position="195"/>
        <end position="216"/>
    </location>
</feature>
<dbReference type="PANTHER" id="PTHR28286:SF1">
    <property type="entry name" value="30 KDA HEAT SHOCK PROTEIN-RELATED"/>
    <property type="match status" value="1"/>
</dbReference>
<dbReference type="SMART" id="SM01021">
    <property type="entry name" value="Bac_rhodopsin"/>
    <property type="match status" value="1"/>
</dbReference>
<evidence type="ECO:0000256" key="6">
    <source>
        <dbReference type="SAM" id="Phobius"/>
    </source>
</evidence>
<evidence type="ECO:0000256" key="5">
    <source>
        <dbReference type="ARBA" id="ARBA00023136"/>
    </source>
</evidence>
<dbReference type="Gene3D" id="1.20.1070.10">
    <property type="entry name" value="Rhodopsin 7-helix transmembrane proteins"/>
    <property type="match status" value="1"/>
</dbReference>
<evidence type="ECO:0000313" key="7">
    <source>
        <dbReference type="EMBL" id="KAK5996755.1"/>
    </source>
</evidence>
<keyword evidence="4 6" id="KW-1133">Transmembrane helix</keyword>